<reference evidence="3" key="2">
    <citation type="submission" date="2020-09" db="EMBL/GenBank/DDBJ databases">
        <authorList>
            <person name="Sun Q."/>
            <person name="Ohkuma M."/>
        </authorList>
    </citation>
    <scope>NUCLEOTIDE SEQUENCE</scope>
    <source>
        <strain evidence="3">JCM 19831</strain>
    </source>
</reference>
<gene>
    <name evidence="3" type="ORF">GCM10007977_026500</name>
</gene>
<evidence type="ECO:0000313" key="3">
    <source>
        <dbReference type="EMBL" id="GGM24049.1"/>
    </source>
</evidence>
<organism evidence="3 4">
    <name type="scientific">Dactylosporangium sucinum</name>
    <dbReference type="NCBI Taxonomy" id="1424081"/>
    <lineage>
        <taxon>Bacteria</taxon>
        <taxon>Bacillati</taxon>
        <taxon>Actinomycetota</taxon>
        <taxon>Actinomycetes</taxon>
        <taxon>Micromonosporales</taxon>
        <taxon>Micromonosporaceae</taxon>
        <taxon>Dactylosporangium</taxon>
    </lineage>
</organism>
<evidence type="ECO:0000259" key="2">
    <source>
        <dbReference type="Pfam" id="PF26526"/>
    </source>
</evidence>
<comment type="caution">
    <text evidence="3">The sequence shown here is derived from an EMBL/GenBank/DDBJ whole genome shotgun (WGS) entry which is preliminary data.</text>
</comment>
<keyword evidence="4" id="KW-1185">Reference proteome</keyword>
<evidence type="ECO:0000256" key="1">
    <source>
        <dbReference type="SAM" id="MobiDB-lite"/>
    </source>
</evidence>
<feature type="region of interest" description="Disordered" evidence="1">
    <location>
        <begin position="43"/>
        <end position="66"/>
    </location>
</feature>
<dbReference type="RefSeq" id="WP_190250070.1">
    <property type="nucleotide sequence ID" value="NZ_BMPI01000010.1"/>
</dbReference>
<proteinExistence type="predicted"/>
<accession>A0A917THW6</accession>
<dbReference type="Proteomes" id="UP000642070">
    <property type="component" value="Unassembled WGS sequence"/>
</dbReference>
<reference evidence="3" key="1">
    <citation type="journal article" date="2014" name="Int. J. Syst. Evol. Microbiol.">
        <title>Complete genome sequence of Corynebacterium casei LMG S-19264T (=DSM 44701T), isolated from a smear-ripened cheese.</title>
        <authorList>
            <consortium name="US DOE Joint Genome Institute (JGI-PGF)"/>
            <person name="Walter F."/>
            <person name="Albersmeier A."/>
            <person name="Kalinowski J."/>
            <person name="Ruckert C."/>
        </authorList>
    </citation>
    <scope>NUCLEOTIDE SEQUENCE</scope>
    <source>
        <strain evidence="3">JCM 19831</strain>
    </source>
</reference>
<dbReference type="AlphaFoldDB" id="A0A917THW6"/>
<dbReference type="EMBL" id="BMPI01000010">
    <property type="protein sequence ID" value="GGM24049.1"/>
    <property type="molecule type" value="Genomic_DNA"/>
</dbReference>
<feature type="domain" description="DUF8175" evidence="2">
    <location>
        <begin position="44"/>
        <end position="246"/>
    </location>
</feature>
<protein>
    <recommendedName>
        <fullName evidence="2">DUF8175 domain-containing protein</fullName>
    </recommendedName>
</protein>
<name>A0A917THW6_9ACTN</name>
<sequence>MTYDVIARARRSTRRRATAVFLAAAAVAGLVTVVLVSVTGAGQPASAPGATTEPVRSGVPTGAAGDGAADLPGDLTWADVSGVSLPVSSRSGPHATGGGLARGFAHDRGGAVLAAVHILVRTTPQVGPSVFDATLRTQVVGPDADALRVRVAQDYDNLRGVAGVAYGQPLGRLYTTLRGYRITSYIADEATLGLLTEAGDGRSGTVLAASQVRMRWTGSDWALVAPAGGSFDADVTRATQQDIEQFVPFTAGR</sequence>
<dbReference type="Pfam" id="PF26526">
    <property type="entry name" value="DUF8175"/>
    <property type="match status" value="1"/>
</dbReference>
<evidence type="ECO:0000313" key="4">
    <source>
        <dbReference type="Proteomes" id="UP000642070"/>
    </source>
</evidence>
<dbReference type="InterPro" id="IPR058488">
    <property type="entry name" value="DUF8175"/>
</dbReference>